<reference evidence="2 3" key="1">
    <citation type="submission" date="2019-02" db="EMBL/GenBank/DDBJ databases">
        <title>Opniocepnalus argus genome.</title>
        <authorList>
            <person name="Zhou C."/>
            <person name="Xiao S."/>
        </authorList>
    </citation>
    <scope>NUCLEOTIDE SEQUENCE [LARGE SCALE GENOMIC DNA]</scope>
    <source>
        <strain evidence="2">OARG1902GOOAL</strain>
        <tissue evidence="2">Muscle</tissue>
    </source>
</reference>
<keyword evidence="3" id="KW-1185">Reference proteome</keyword>
<feature type="region of interest" description="Disordered" evidence="1">
    <location>
        <begin position="108"/>
        <end position="130"/>
    </location>
</feature>
<organism evidence="2 3">
    <name type="scientific">Channa argus</name>
    <name type="common">Northern snakehead</name>
    <name type="synonym">Ophicephalus argus</name>
    <dbReference type="NCBI Taxonomy" id="215402"/>
    <lineage>
        <taxon>Eukaryota</taxon>
        <taxon>Metazoa</taxon>
        <taxon>Chordata</taxon>
        <taxon>Craniata</taxon>
        <taxon>Vertebrata</taxon>
        <taxon>Euteleostomi</taxon>
        <taxon>Actinopterygii</taxon>
        <taxon>Neopterygii</taxon>
        <taxon>Teleostei</taxon>
        <taxon>Neoteleostei</taxon>
        <taxon>Acanthomorphata</taxon>
        <taxon>Anabantaria</taxon>
        <taxon>Anabantiformes</taxon>
        <taxon>Channoidei</taxon>
        <taxon>Channidae</taxon>
        <taxon>Channa</taxon>
    </lineage>
</organism>
<reference evidence="3" key="2">
    <citation type="submission" date="2019-02" db="EMBL/GenBank/DDBJ databases">
        <title>Opniocepnalus argus Var Kimnra genome.</title>
        <authorList>
            <person name="Zhou C."/>
            <person name="Xiao S."/>
        </authorList>
    </citation>
    <scope>NUCLEOTIDE SEQUENCE [LARGE SCALE GENOMIC DNA]</scope>
</reference>
<feature type="compositionally biased region" description="Polar residues" evidence="1">
    <location>
        <begin position="110"/>
        <end position="124"/>
    </location>
</feature>
<protein>
    <submittedName>
        <fullName evidence="2">Uncharacterized protein</fullName>
    </submittedName>
</protein>
<evidence type="ECO:0000256" key="1">
    <source>
        <dbReference type="SAM" id="MobiDB-lite"/>
    </source>
</evidence>
<dbReference type="AlphaFoldDB" id="A0A6G1Q830"/>
<gene>
    <name evidence="2" type="ORF">EXN66_Car013997</name>
</gene>
<evidence type="ECO:0000313" key="3">
    <source>
        <dbReference type="Proteomes" id="UP000503349"/>
    </source>
</evidence>
<dbReference type="Proteomes" id="UP000503349">
    <property type="component" value="Chromosome 13"/>
</dbReference>
<evidence type="ECO:0000313" key="2">
    <source>
        <dbReference type="EMBL" id="KAF3698316.1"/>
    </source>
</evidence>
<name>A0A6G1Q830_CHAAH</name>
<proteinExistence type="predicted"/>
<dbReference type="EMBL" id="CM015724">
    <property type="protein sequence ID" value="KAF3698316.1"/>
    <property type="molecule type" value="Genomic_DNA"/>
</dbReference>
<sequence>MDRADDVNGGEDDITYSDVKILRHGQQPIRGDTVWVVPQCRAGQWVQEECPLQVLFITVQVSWMLLEPLDTLPQDLYLTRTSGDMLMGNQSDLVLPPGLAHCLATGLTDRPSTQQTSNMNQHLETQMRRK</sequence>
<accession>A0A6G1Q830</accession>